<dbReference type="InterPro" id="IPR003439">
    <property type="entry name" value="ABC_transporter-like_ATP-bd"/>
</dbReference>
<dbReference type="PANTHER" id="PTHR43335">
    <property type="entry name" value="ABC TRANSPORTER, ATP-BINDING PROTEIN"/>
    <property type="match status" value="1"/>
</dbReference>
<organism evidence="4 5">
    <name type="scientific">Yanghanlia caeni</name>
    <dbReference type="NCBI Taxonomy" id="3064283"/>
    <lineage>
        <taxon>Bacteria</taxon>
        <taxon>Pseudomonadati</taxon>
        <taxon>Pseudomonadota</taxon>
        <taxon>Betaproteobacteria</taxon>
        <taxon>Burkholderiales</taxon>
        <taxon>Alcaligenaceae</taxon>
        <taxon>Yanghanlia</taxon>
    </lineage>
</organism>
<feature type="domain" description="ABC transporter" evidence="3">
    <location>
        <begin position="2"/>
        <end position="206"/>
    </location>
</feature>
<evidence type="ECO:0000313" key="5">
    <source>
        <dbReference type="Proteomes" id="UP001232156"/>
    </source>
</evidence>
<keyword evidence="4" id="KW-0067">ATP-binding</keyword>
<accession>A0ABU1D9W7</accession>
<evidence type="ECO:0000259" key="3">
    <source>
        <dbReference type="PROSITE" id="PS50893"/>
    </source>
</evidence>
<evidence type="ECO:0000256" key="1">
    <source>
        <dbReference type="ARBA" id="ARBA00005417"/>
    </source>
</evidence>
<comment type="similarity">
    <text evidence="1">Belongs to the ABC transporter superfamily.</text>
</comment>
<dbReference type="PANTHER" id="PTHR43335:SF4">
    <property type="entry name" value="ABC TRANSPORTER, ATP-BINDING PROTEIN"/>
    <property type="match status" value="1"/>
</dbReference>
<keyword evidence="5" id="KW-1185">Reference proteome</keyword>
<sequence length="206" mass="22364">MLHIENLGKRYGDHDVFRGLTQHFSGGCVALCDEEQTGKSTLLAVLAGELQPDEGDVRIAGHSLRQAPQEARARRAWVPSDCLIHPALTGRELLERMAHERGTAIDPALQLARDLELDAHLDKRFDQMSTGTRRKVYLAGAVLGEPAVLLADGPTDGLDARARGVVAELFKQWASDGLVLFASHDAAFVRACAASVFSIPHVSKRP</sequence>
<dbReference type="GO" id="GO:0005524">
    <property type="term" value="F:ATP binding"/>
    <property type="evidence" value="ECO:0007669"/>
    <property type="project" value="UniProtKB-KW"/>
</dbReference>
<dbReference type="Proteomes" id="UP001232156">
    <property type="component" value="Unassembled WGS sequence"/>
</dbReference>
<dbReference type="SUPFAM" id="SSF52540">
    <property type="entry name" value="P-loop containing nucleoside triphosphate hydrolases"/>
    <property type="match status" value="1"/>
</dbReference>
<keyword evidence="2" id="KW-0813">Transport</keyword>
<reference evidence="4 5" key="1">
    <citation type="submission" date="2023-08" db="EMBL/GenBank/DDBJ databases">
        <title>Alcaligenaceae gen. nov., a novel taxon isolated from the sludge of Yixing Pesticide Factory.</title>
        <authorList>
            <person name="Ruan L."/>
        </authorList>
    </citation>
    <scope>NUCLEOTIDE SEQUENCE [LARGE SCALE GENOMIC DNA]</scope>
    <source>
        <strain evidence="4 5">LG-2</strain>
    </source>
</reference>
<comment type="caution">
    <text evidence="4">The sequence shown here is derived from an EMBL/GenBank/DDBJ whole genome shotgun (WGS) entry which is preliminary data.</text>
</comment>
<dbReference type="PROSITE" id="PS50893">
    <property type="entry name" value="ABC_TRANSPORTER_2"/>
    <property type="match status" value="1"/>
</dbReference>
<dbReference type="EMBL" id="JAUZQE010000069">
    <property type="protein sequence ID" value="MDR4127228.1"/>
    <property type="molecule type" value="Genomic_DNA"/>
</dbReference>
<protein>
    <submittedName>
        <fullName evidence="4">ATP-binding cassette domain-containing protein</fullName>
    </submittedName>
</protein>
<dbReference type="InterPro" id="IPR027417">
    <property type="entry name" value="P-loop_NTPase"/>
</dbReference>
<dbReference type="RefSeq" id="WP_347287760.1">
    <property type="nucleotide sequence ID" value="NZ_JAUZQE010000069.1"/>
</dbReference>
<name>A0ABU1D9W7_9BURK</name>
<dbReference type="Gene3D" id="3.40.50.300">
    <property type="entry name" value="P-loop containing nucleotide triphosphate hydrolases"/>
    <property type="match status" value="1"/>
</dbReference>
<evidence type="ECO:0000313" key="4">
    <source>
        <dbReference type="EMBL" id="MDR4127228.1"/>
    </source>
</evidence>
<dbReference type="Pfam" id="PF00005">
    <property type="entry name" value="ABC_tran"/>
    <property type="match status" value="1"/>
</dbReference>
<gene>
    <name evidence="4" type="ORF">Q8947_14740</name>
</gene>
<evidence type="ECO:0000256" key="2">
    <source>
        <dbReference type="ARBA" id="ARBA00022448"/>
    </source>
</evidence>
<keyword evidence="4" id="KW-0547">Nucleotide-binding</keyword>
<proteinExistence type="inferred from homology"/>